<evidence type="ECO:0000256" key="1">
    <source>
        <dbReference type="ARBA" id="ARBA00022741"/>
    </source>
</evidence>
<dbReference type="SUPFAM" id="SSF52540">
    <property type="entry name" value="P-loop containing nucleoside triphosphate hydrolases"/>
    <property type="match status" value="1"/>
</dbReference>
<dbReference type="SMART" id="SM00174">
    <property type="entry name" value="RHO"/>
    <property type="match status" value="1"/>
</dbReference>
<evidence type="ECO:0000256" key="2">
    <source>
        <dbReference type="ARBA" id="ARBA00023134"/>
    </source>
</evidence>
<dbReference type="PRINTS" id="PR00449">
    <property type="entry name" value="RASTRNSFRMNG"/>
</dbReference>
<sequence length="189" mass="21950">MKKVKIVFAGDTGVGKTCLMNLIVGEKFSRSQIQTMGVEVRFLTKNIEEKEVNFEMWDTAGQERYDSLTKQYFRDAHGIILVYDITREDSVERAKKLYLKIKDEIVNDFAIVLVGNKIDLENKRIIQFSQGENLAKSWNCSFFETSAKIGTNVKEAFEKIFEQGFLKWNSKKEYHEIILTEKFEKSSCC</sequence>
<dbReference type="AlphaFoldDB" id="A0A9Q0LJR5"/>
<evidence type="ECO:0000313" key="4">
    <source>
        <dbReference type="EMBL" id="KAJ5074107.1"/>
    </source>
</evidence>
<keyword evidence="1" id="KW-0547">Nucleotide-binding</keyword>
<dbReference type="SMART" id="SM00177">
    <property type="entry name" value="ARF"/>
    <property type="match status" value="1"/>
</dbReference>
<accession>A0A9Q0LJR5</accession>
<dbReference type="PROSITE" id="PS51420">
    <property type="entry name" value="RHO"/>
    <property type="match status" value="1"/>
</dbReference>
<proteinExistence type="predicted"/>
<dbReference type="Proteomes" id="UP001149090">
    <property type="component" value="Unassembled WGS sequence"/>
</dbReference>
<evidence type="ECO:0000313" key="5">
    <source>
        <dbReference type="Proteomes" id="UP001149090"/>
    </source>
</evidence>
<dbReference type="InterPro" id="IPR005225">
    <property type="entry name" value="Small_GTP-bd"/>
</dbReference>
<dbReference type="CDD" id="cd00154">
    <property type="entry name" value="Rab"/>
    <property type="match status" value="1"/>
</dbReference>
<organism evidence="4 5">
    <name type="scientific">Anaeramoeba ignava</name>
    <name type="common">Anaerobic marine amoeba</name>
    <dbReference type="NCBI Taxonomy" id="1746090"/>
    <lineage>
        <taxon>Eukaryota</taxon>
        <taxon>Metamonada</taxon>
        <taxon>Anaeramoebidae</taxon>
        <taxon>Anaeramoeba</taxon>
    </lineage>
</organism>
<comment type="caution">
    <text evidence="4">The sequence shown here is derived from an EMBL/GenBank/DDBJ whole genome shotgun (WGS) entry which is preliminary data.</text>
</comment>
<dbReference type="InterPro" id="IPR050227">
    <property type="entry name" value="Rab"/>
</dbReference>
<dbReference type="GO" id="GO:0005525">
    <property type="term" value="F:GTP binding"/>
    <property type="evidence" value="ECO:0007669"/>
    <property type="project" value="UniProtKB-KW"/>
</dbReference>
<dbReference type="FunFam" id="3.40.50.300:FF:001129">
    <property type="entry name" value="ras-related protein Rab-44 isoform X2"/>
    <property type="match status" value="1"/>
</dbReference>
<gene>
    <name evidence="4" type="ORF">M0811_00735</name>
</gene>
<dbReference type="PROSITE" id="PS51421">
    <property type="entry name" value="RAS"/>
    <property type="match status" value="1"/>
</dbReference>
<keyword evidence="3" id="KW-0449">Lipoprotein</keyword>
<keyword evidence="2" id="KW-0342">GTP-binding</keyword>
<dbReference type="SMART" id="SM00175">
    <property type="entry name" value="RAB"/>
    <property type="match status" value="1"/>
</dbReference>
<dbReference type="Gene3D" id="3.40.50.300">
    <property type="entry name" value="P-loop containing nucleotide triphosphate hydrolases"/>
    <property type="match status" value="1"/>
</dbReference>
<dbReference type="EMBL" id="JAPDFW010000070">
    <property type="protein sequence ID" value="KAJ5074107.1"/>
    <property type="molecule type" value="Genomic_DNA"/>
</dbReference>
<dbReference type="NCBIfam" id="TIGR00231">
    <property type="entry name" value="small_GTP"/>
    <property type="match status" value="1"/>
</dbReference>
<dbReference type="OrthoDB" id="331046at2759"/>
<dbReference type="PANTHER" id="PTHR47977">
    <property type="entry name" value="RAS-RELATED PROTEIN RAB"/>
    <property type="match status" value="1"/>
</dbReference>
<dbReference type="SMART" id="SM00173">
    <property type="entry name" value="RAS"/>
    <property type="match status" value="1"/>
</dbReference>
<name>A0A9Q0LJR5_ANAIG</name>
<dbReference type="InterPro" id="IPR027417">
    <property type="entry name" value="P-loop_NTPase"/>
</dbReference>
<dbReference type="Pfam" id="PF00071">
    <property type="entry name" value="Ras"/>
    <property type="match status" value="1"/>
</dbReference>
<dbReference type="InterPro" id="IPR001806">
    <property type="entry name" value="Small_GTPase"/>
</dbReference>
<reference evidence="4" key="1">
    <citation type="submission" date="2022-10" db="EMBL/GenBank/DDBJ databases">
        <title>Novel sulphate-reducing endosymbionts in the free-living metamonad Anaeramoeba.</title>
        <authorList>
            <person name="Jerlstrom-Hultqvist J."/>
            <person name="Cepicka I."/>
            <person name="Gallot-Lavallee L."/>
            <person name="Salas-Leiva D."/>
            <person name="Curtis B.A."/>
            <person name="Zahonova K."/>
            <person name="Pipaliya S."/>
            <person name="Dacks J."/>
            <person name="Roger A.J."/>
        </authorList>
    </citation>
    <scope>NUCLEOTIDE SEQUENCE</scope>
    <source>
        <strain evidence="4">BMAN</strain>
    </source>
</reference>
<evidence type="ECO:0000256" key="3">
    <source>
        <dbReference type="ARBA" id="ARBA00023288"/>
    </source>
</evidence>
<dbReference type="SMART" id="SM00176">
    <property type="entry name" value="RAN"/>
    <property type="match status" value="1"/>
</dbReference>
<dbReference type="GO" id="GO:0003924">
    <property type="term" value="F:GTPase activity"/>
    <property type="evidence" value="ECO:0007669"/>
    <property type="project" value="InterPro"/>
</dbReference>
<dbReference type="PROSITE" id="PS51419">
    <property type="entry name" value="RAB"/>
    <property type="match status" value="1"/>
</dbReference>
<dbReference type="PROSITE" id="PS51417">
    <property type="entry name" value="ARF"/>
    <property type="match status" value="1"/>
</dbReference>
<keyword evidence="5" id="KW-1185">Reference proteome</keyword>
<dbReference type="OMA" id="IDDQKIM"/>
<protein>
    <submittedName>
        <fullName evidence="4">Ras-related protein rab-13</fullName>
    </submittedName>
</protein>